<keyword evidence="4" id="KW-0808">Transferase</keyword>
<protein>
    <recommendedName>
        <fullName evidence="4">Dihydrolipoamide acetyltransferase component of pyruvate dehydrogenase complex</fullName>
        <ecNumber evidence="4">2.3.1.-</ecNumber>
    </recommendedName>
</protein>
<dbReference type="InterPro" id="IPR001078">
    <property type="entry name" value="2-oxoacid_DH_actylTfrase"/>
</dbReference>
<comment type="cofactor">
    <cofactor evidence="1 4">
        <name>(R)-lipoate</name>
        <dbReference type="ChEBI" id="CHEBI:83088"/>
    </cofactor>
</comment>
<dbReference type="Gene3D" id="4.10.320.10">
    <property type="entry name" value="E3-binding domain"/>
    <property type="match status" value="2"/>
</dbReference>
<feature type="compositionally biased region" description="Polar residues" evidence="5">
    <location>
        <begin position="244"/>
        <end position="259"/>
    </location>
</feature>
<dbReference type="PANTHER" id="PTHR23151:SF90">
    <property type="entry name" value="DIHYDROLIPOYLLYSINE-RESIDUE ACETYLTRANSFERASE COMPONENT OF PYRUVATE DEHYDROGENASE COMPLEX, MITOCHONDRIAL-RELATED"/>
    <property type="match status" value="1"/>
</dbReference>
<evidence type="ECO:0000256" key="4">
    <source>
        <dbReference type="RuleBase" id="RU003423"/>
    </source>
</evidence>
<dbReference type="CDD" id="cd06849">
    <property type="entry name" value="lipoyl_domain"/>
    <property type="match status" value="1"/>
</dbReference>
<dbReference type="InterPro" id="IPR023213">
    <property type="entry name" value="CAT-like_dom_sf"/>
</dbReference>
<evidence type="ECO:0000256" key="1">
    <source>
        <dbReference type="ARBA" id="ARBA00001938"/>
    </source>
</evidence>
<keyword evidence="4" id="KW-0012">Acyltransferase</keyword>
<feature type="region of interest" description="Disordered" evidence="5">
    <location>
        <begin position="240"/>
        <end position="259"/>
    </location>
</feature>
<evidence type="ECO:0000256" key="5">
    <source>
        <dbReference type="SAM" id="MobiDB-lite"/>
    </source>
</evidence>
<dbReference type="Pfam" id="PF00198">
    <property type="entry name" value="2-oxoacid_dh"/>
    <property type="match status" value="1"/>
</dbReference>
<dbReference type="InterPro" id="IPR003016">
    <property type="entry name" value="2-oxoA_DH_lipoyl-BS"/>
</dbReference>
<dbReference type="SUPFAM" id="SSF51230">
    <property type="entry name" value="Single hybrid motif"/>
    <property type="match status" value="1"/>
</dbReference>
<comment type="caution">
    <text evidence="8">The sequence shown here is derived from an EMBL/GenBank/DDBJ whole genome shotgun (WGS) entry which is preliminary data.</text>
</comment>
<evidence type="ECO:0000313" key="9">
    <source>
        <dbReference type="Proteomes" id="UP001157910"/>
    </source>
</evidence>
<dbReference type="InterPro" id="IPR011053">
    <property type="entry name" value="Single_hybrid_motif"/>
</dbReference>
<dbReference type="Proteomes" id="UP001157910">
    <property type="component" value="Unassembled WGS sequence"/>
</dbReference>
<evidence type="ECO:0000259" key="6">
    <source>
        <dbReference type="PROSITE" id="PS50968"/>
    </source>
</evidence>
<dbReference type="Gene3D" id="2.40.50.100">
    <property type="match status" value="1"/>
</dbReference>
<feature type="region of interest" description="Disordered" evidence="5">
    <location>
        <begin position="97"/>
        <end position="122"/>
    </location>
</feature>
<dbReference type="InterPro" id="IPR000089">
    <property type="entry name" value="Biotin_lipoyl"/>
</dbReference>
<keyword evidence="8" id="KW-0670">Pyruvate</keyword>
<name>A0ABY1QL83_9SPHN</name>
<feature type="domain" description="Peripheral subunit-binding (PSBD)" evidence="7">
    <location>
        <begin position="193"/>
        <end position="230"/>
    </location>
</feature>
<feature type="domain" description="Lipoyl-binding" evidence="6">
    <location>
        <begin position="4"/>
        <end position="79"/>
    </location>
</feature>
<dbReference type="RefSeq" id="WP_283406357.1">
    <property type="nucleotide sequence ID" value="NZ_FXUI01000006.1"/>
</dbReference>
<evidence type="ECO:0000259" key="7">
    <source>
        <dbReference type="PROSITE" id="PS51826"/>
    </source>
</evidence>
<dbReference type="InterPro" id="IPR045257">
    <property type="entry name" value="E2/Pdx1"/>
</dbReference>
<comment type="similarity">
    <text evidence="2 4">Belongs to the 2-oxoacid dehydrogenase family.</text>
</comment>
<feature type="compositionally biased region" description="Low complexity" evidence="5">
    <location>
        <begin position="110"/>
        <end position="122"/>
    </location>
</feature>
<dbReference type="InterPro" id="IPR004167">
    <property type="entry name" value="PSBD"/>
</dbReference>
<dbReference type="Pfam" id="PF00364">
    <property type="entry name" value="Biotin_lipoyl"/>
    <property type="match status" value="1"/>
</dbReference>
<dbReference type="EC" id="2.3.1.-" evidence="4"/>
<dbReference type="PROSITE" id="PS00189">
    <property type="entry name" value="LIPOYL"/>
    <property type="match status" value="1"/>
</dbReference>
<evidence type="ECO:0000313" key="8">
    <source>
        <dbReference type="EMBL" id="SMP72160.1"/>
    </source>
</evidence>
<dbReference type="PROSITE" id="PS51826">
    <property type="entry name" value="PSBD"/>
    <property type="match status" value="1"/>
</dbReference>
<proteinExistence type="inferred from homology"/>
<dbReference type="Gene3D" id="3.30.559.10">
    <property type="entry name" value="Chloramphenicol acetyltransferase-like domain"/>
    <property type="match status" value="1"/>
</dbReference>
<dbReference type="SUPFAM" id="SSF47005">
    <property type="entry name" value="Peripheral subunit-binding domain of 2-oxo acid dehydrogenase complex"/>
    <property type="match status" value="2"/>
</dbReference>
<dbReference type="SUPFAM" id="SSF52777">
    <property type="entry name" value="CoA-dependent acyltransferases"/>
    <property type="match status" value="1"/>
</dbReference>
<keyword evidence="9" id="KW-1185">Reference proteome</keyword>
<reference evidence="8 9" key="1">
    <citation type="submission" date="2017-05" db="EMBL/GenBank/DDBJ databases">
        <authorList>
            <person name="Varghese N."/>
            <person name="Submissions S."/>
        </authorList>
    </citation>
    <scope>NUCLEOTIDE SEQUENCE [LARGE SCALE GENOMIC DNA]</scope>
    <source>
        <strain evidence="8 9">SM16</strain>
    </source>
</reference>
<evidence type="ECO:0000256" key="2">
    <source>
        <dbReference type="ARBA" id="ARBA00007317"/>
    </source>
</evidence>
<keyword evidence="3 4" id="KW-0450">Lipoyl</keyword>
<evidence type="ECO:0000256" key="3">
    <source>
        <dbReference type="ARBA" id="ARBA00022823"/>
    </source>
</evidence>
<dbReference type="PROSITE" id="PS50968">
    <property type="entry name" value="BIOTINYL_LIPOYL"/>
    <property type="match status" value="1"/>
</dbReference>
<sequence length="479" mass="49959">MAKLTPFTMPKWGIEMAEGTIAEWMVTENVPFERGAVLTLIETDKITNEVEAEKDGRFVRILAEPGSTYPVGALLAVLSDGGEASAAEIDAVIASFTPSESGFDPDGGDDAPSASAAPPEMPVAAAAPAAPEGLAISPAALAEAGRLGLDPAALQGSGRNGRVSVQDVHQAARPQAAPQLVGVYSATPDSPILSTPVARRLCALHGLDLAAVQGSGPRGKVRRDDVLALVSRNAVQPSPVPVASSGTLTASPSQRLESGNVNVTPMSAMRRTIARRLTEAKQQIPHFYVRRRVRADRLLALRASQGTDKPSVNDYIVRAAALALMEVPAVNVQVHGTDIHQYASADVSVAVATDKGLVTPIVFGADDLSVAEIGRVMKGLAQRARSGKLRPEEFTGGSFSISNLGGFGVEQFDAIINPPQGAILAVGTARPEPIDDDGAIRIVPVLHLSLSCDHRAIDGADGGRFMAALANLIEQPYLL</sequence>
<dbReference type="EMBL" id="FXUI01000006">
    <property type="protein sequence ID" value="SMP72160.1"/>
    <property type="molecule type" value="Genomic_DNA"/>
</dbReference>
<gene>
    <name evidence="8" type="ORF">SAMN06296065_106144</name>
</gene>
<organism evidence="8 9">
    <name type="scientific">Novosphingobium panipatense</name>
    <dbReference type="NCBI Taxonomy" id="428991"/>
    <lineage>
        <taxon>Bacteria</taxon>
        <taxon>Pseudomonadati</taxon>
        <taxon>Pseudomonadota</taxon>
        <taxon>Alphaproteobacteria</taxon>
        <taxon>Sphingomonadales</taxon>
        <taxon>Sphingomonadaceae</taxon>
        <taxon>Novosphingobium</taxon>
    </lineage>
</organism>
<dbReference type="InterPro" id="IPR036625">
    <property type="entry name" value="E3-bd_dom_sf"/>
</dbReference>
<accession>A0ABY1QL83</accession>
<dbReference type="Pfam" id="PF02817">
    <property type="entry name" value="E3_binding"/>
    <property type="match status" value="2"/>
</dbReference>
<dbReference type="PANTHER" id="PTHR23151">
    <property type="entry name" value="DIHYDROLIPOAMIDE ACETYL/SUCCINYL-TRANSFERASE-RELATED"/>
    <property type="match status" value="1"/>
</dbReference>